<protein>
    <submittedName>
        <fullName evidence="5">Putative-like family protein</fullName>
    </submittedName>
</protein>
<dbReference type="STRING" id="1810919.A0A3D8SIE4"/>
<dbReference type="Proteomes" id="UP000256690">
    <property type="component" value="Unassembled WGS sequence"/>
</dbReference>
<evidence type="ECO:0000256" key="3">
    <source>
        <dbReference type="ARBA" id="ARBA00023002"/>
    </source>
</evidence>
<proteinExistence type="inferred from homology"/>
<keyword evidence="6" id="KW-1185">Reference proteome</keyword>
<name>A0A3D8SIE4_9EURO</name>
<dbReference type="RefSeq" id="XP_026605576.1">
    <property type="nucleotide sequence ID" value="XM_026744710.1"/>
</dbReference>
<dbReference type="InterPro" id="IPR016040">
    <property type="entry name" value="NAD(P)-bd_dom"/>
</dbReference>
<comment type="caution">
    <text evidence="5">The sequence shown here is derived from an EMBL/GenBank/DDBJ whole genome shotgun (WGS) entry which is preliminary data.</text>
</comment>
<dbReference type="SUPFAM" id="SSF51735">
    <property type="entry name" value="NAD(P)-binding Rossmann-fold domains"/>
    <property type="match status" value="1"/>
</dbReference>
<dbReference type="PANTHER" id="PTHR47706:SF4">
    <property type="entry name" value="NMRA-LIKE DOMAIN-CONTAINING PROTEIN"/>
    <property type="match status" value="1"/>
</dbReference>
<gene>
    <name evidence="5" type="ORF">DSM5745_02694</name>
</gene>
<evidence type="ECO:0000256" key="2">
    <source>
        <dbReference type="ARBA" id="ARBA00022857"/>
    </source>
</evidence>
<dbReference type="Gene3D" id="3.90.25.10">
    <property type="entry name" value="UDP-galactose 4-epimerase, domain 1"/>
    <property type="match status" value="1"/>
</dbReference>
<dbReference type="InterPro" id="IPR051609">
    <property type="entry name" value="NmrA/Isoflavone_reductase-like"/>
</dbReference>
<evidence type="ECO:0000313" key="5">
    <source>
        <dbReference type="EMBL" id="RDW86052.1"/>
    </source>
</evidence>
<dbReference type="OrthoDB" id="10000533at2759"/>
<keyword evidence="2" id="KW-0521">NADP</keyword>
<comment type="similarity">
    <text evidence="1">Belongs to the NmrA-type oxidoreductase family. Isoflavone reductase subfamily.</text>
</comment>
<dbReference type="GeneID" id="38113064"/>
<dbReference type="InterPro" id="IPR036291">
    <property type="entry name" value="NAD(P)-bd_dom_sf"/>
</dbReference>
<dbReference type="Gene3D" id="3.40.50.720">
    <property type="entry name" value="NAD(P)-binding Rossmann-like Domain"/>
    <property type="match status" value="1"/>
</dbReference>
<dbReference type="AlphaFoldDB" id="A0A3D8SIE4"/>
<keyword evidence="3" id="KW-0560">Oxidoreductase</keyword>
<feature type="domain" description="NAD(P)-binding" evidence="4">
    <location>
        <begin position="24"/>
        <end position="162"/>
    </location>
</feature>
<evidence type="ECO:0000256" key="1">
    <source>
        <dbReference type="ARBA" id="ARBA00005725"/>
    </source>
</evidence>
<dbReference type="PANTHER" id="PTHR47706">
    <property type="entry name" value="NMRA-LIKE FAMILY PROTEIN"/>
    <property type="match status" value="1"/>
</dbReference>
<dbReference type="GO" id="GO:0016491">
    <property type="term" value="F:oxidoreductase activity"/>
    <property type="evidence" value="ECO:0007669"/>
    <property type="project" value="UniProtKB-KW"/>
</dbReference>
<organism evidence="5 6">
    <name type="scientific">Aspergillus mulundensis</name>
    <dbReference type="NCBI Taxonomy" id="1810919"/>
    <lineage>
        <taxon>Eukaryota</taxon>
        <taxon>Fungi</taxon>
        <taxon>Dikarya</taxon>
        <taxon>Ascomycota</taxon>
        <taxon>Pezizomycotina</taxon>
        <taxon>Eurotiomycetes</taxon>
        <taxon>Eurotiomycetidae</taxon>
        <taxon>Eurotiales</taxon>
        <taxon>Aspergillaceae</taxon>
        <taxon>Aspergillus</taxon>
        <taxon>Aspergillus subgen. Nidulantes</taxon>
    </lineage>
</organism>
<sequence>MAREREQAHPVTFGNKMVKVAVAGGTGDVGRTIVEVLKDNPRHEAVVFTRRATGNLLGVPSVIVDYSDVNSLRHILEEQQIHTVISALGYDGDALSTAQLNLIRAADASSSTQRFAPSAFACAYTPDMIDTLPALDDYFRAVDELKSSSLQWTIFMNGYFMDYLAPGKIKSYLRPLPSVIDIENKIAAVPGNGDVPITFTYSFDAARFVVASLDAEEWPEESRMAGDVATWNSLVSLAEEISGSQFQVLRDDIEKLQRGEVTELPIHALAYEHMSKRAFQAFSAASSLWTQDPKIMHIAGEVNARFPEIQTLTVRRLFEKCWSASASH</sequence>
<evidence type="ECO:0000259" key="4">
    <source>
        <dbReference type="Pfam" id="PF13460"/>
    </source>
</evidence>
<dbReference type="EMBL" id="PVWQ01000003">
    <property type="protein sequence ID" value="RDW86052.1"/>
    <property type="molecule type" value="Genomic_DNA"/>
</dbReference>
<dbReference type="Pfam" id="PF13460">
    <property type="entry name" value="NAD_binding_10"/>
    <property type="match status" value="1"/>
</dbReference>
<accession>A0A3D8SIE4</accession>
<reference evidence="5 6" key="1">
    <citation type="journal article" date="2018" name="IMA Fungus">
        <title>IMA Genome-F 9: Draft genome sequence of Annulohypoxylon stygium, Aspergillus mulundensis, Berkeleyomyces basicola (syn. Thielaviopsis basicola), Ceratocystis smalleyi, two Cercospora beticola strains, Coleophoma cylindrospora, Fusarium fracticaudum, Phialophora cf. hyalina, and Morchella septimelata.</title>
        <authorList>
            <person name="Wingfield B.D."/>
            <person name="Bills G.F."/>
            <person name="Dong Y."/>
            <person name="Huang W."/>
            <person name="Nel W.J."/>
            <person name="Swalarsk-Parry B.S."/>
            <person name="Vaghefi N."/>
            <person name="Wilken P.M."/>
            <person name="An Z."/>
            <person name="de Beer Z.W."/>
            <person name="De Vos L."/>
            <person name="Chen L."/>
            <person name="Duong T.A."/>
            <person name="Gao Y."/>
            <person name="Hammerbacher A."/>
            <person name="Kikkert J.R."/>
            <person name="Li Y."/>
            <person name="Li H."/>
            <person name="Li K."/>
            <person name="Li Q."/>
            <person name="Liu X."/>
            <person name="Ma X."/>
            <person name="Naidoo K."/>
            <person name="Pethybridge S.J."/>
            <person name="Sun J."/>
            <person name="Steenkamp E.T."/>
            <person name="van der Nest M.A."/>
            <person name="van Wyk S."/>
            <person name="Wingfield M.J."/>
            <person name="Xiong C."/>
            <person name="Yue Q."/>
            <person name="Zhang X."/>
        </authorList>
    </citation>
    <scope>NUCLEOTIDE SEQUENCE [LARGE SCALE GENOMIC DNA]</scope>
    <source>
        <strain evidence="5 6">DSM 5745</strain>
    </source>
</reference>
<evidence type="ECO:0000313" key="6">
    <source>
        <dbReference type="Proteomes" id="UP000256690"/>
    </source>
</evidence>